<dbReference type="RefSeq" id="WP_377197626.1">
    <property type="nucleotide sequence ID" value="NZ_JBHUHF010000001.1"/>
</dbReference>
<dbReference type="SUPFAM" id="SSF50129">
    <property type="entry name" value="GroES-like"/>
    <property type="match status" value="1"/>
</dbReference>
<feature type="domain" description="Alcohol dehydrogenase-like N-terminal" evidence="3">
    <location>
        <begin position="29"/>
        <end position="134"/>
    </location>
</feature>
<dbReference type="Gene3D" id="3.90.180.10">
    <property type="entry name" value="Medium-chain alcohol dehydrogenases, catalytic domain"/>
    <property type="match status" value="1"/>
</dbReference>
<sequence>MTTSMQAAVWQRPDAITVEQIPVPEVPVGWALVEVEYTGICGTDLSILHSTHPRAQAGIVPGHESVGVVADGGTTGLAVGDRVVAEPLISCGHCLACRSGSTHVCRNLKLYGIDAPGSLADYVALPASALHVVPAGNDRRRPSRSADHVAEWASRTPKCRVSVGEFKSRVRSGLANQRLTRPDASG</sequence>
<dbReference type="Proteomes" id="UP001597338">
    <property type="component" value="Unassembled WGS sequence"/>
</dbReference>
<name>A0ABW4V7G5_9MICO</name>
<accession>A0ABW4V7G5</accession>
<dbReference type="Pfam" id="PF08240">
    <property type="entry name" value="ADH_N"/>
    <property type="match status" value="1"/>
</dbReference>
<reference evidence="5" key="1">
    <citation type="journal article" date="2019" name="Int. J. Syst. Evol. Microbiol.">
        <title>The Global Catalogue of Microorganisms (GCM) 10K type strain sequencing project: providing services to taxonomists for standard genome sequencing and annotation.</title>
        <authorList>
            <consortium name="The Broad Institute Genomics Platform"/>
            <consortium name="The Broad Institute Genome Sequencing Center for Infectious Disease"/>
            <person name="Wu L."/>
            <person name="Ma J."/>
        </authorList>
    </citation>
    <scope>NUCLEOTIDE SEQUENCE [LARGE SCALE GENOMIC DNA]</scope>
    <source>
        <strain evidence="5">CCM 7043</strain>
    </source>
</reference>
<keyword evidence="2" id="KW-0560">Oxidoreductase</keyword>
<evidence type="ECO:0000256" key="2">
    <source>
        <dbReference type="ARBA" id="ARBA00023002"/>
    </source>
</evidence>
<evidence type="ECO:0000313" key="5">
    <source>
        <dbReference type="Proteomes" id="UP001597338"/>
    </source>
</evidence>
<proteinExistence type="predicted"/>
<dbReference type="InterPro" id="IPR050129">
    <property type="entry name" value="Zn_alcohol_dh"/>
</dbReference>
<comment type="cofactor">
    <cofactor evidence="1">
        <name>Zn(2+)</name>
        <dbReference type="ChEBI" id="CHEBI:29105"/>
    </cofactor>
</comment>
<dbReference type="InterPro" id="IPR013154">
    <property type="entry name" value="ADH-like_N"/>
</dbReference>
<gene>
    <name evidence="4" type="ORF">ACFSL2_09510</name>
</gene>
<organism evidence="4 5">
    <name type="scientific">Promicromonospora aerolata</name>
    <dbReference type="NCBI Taxonomy" id="195749"/>
    <lineage>
        <taxon>Bacteria</taxon>
        <taxon>Bacillati</taxon>
        <taxon>Actinomycetota</taxon>
        <taxon>Actinomycetes</taxon>
        <taxon>Micrococcales</taxon>
        <taxon>Promicromonosporaceae</taxon>
        <taxon>Promicromonospora</taxon>
    </lineage>
</organism>
<keyword evidence="5" id="KW-1185">Reference proteome</keyword>
<dbReference type="InterPro" id="IPR011032">
    <property type="entry name" value="GroES-like_sf"/>
</dbReference>
<evidence type="ECO:0000256" key="1">
    <source>
        <dbReference type="ARBA" id="ARBA00001947"/>
    </source>
</evidence>
<comment type="caution">
    <text evidence="4">The sequence shown here is derived from an EMBL/GenBank/DDBJ whole genome shotgun (WGS) entry which is preliminary data.</text>
</comment>
<evidence type="ECO:0000313" key="4">
    <source>
        <dbReference type="EMBL" id="MFD2025749.1"/>
    </source>
</evidence>
<protein>
    <submittedName>
        <fullName evidence="4">Zinc-binding dehydrogenase</fullName>
    </submittedName>
</protein>
<dbReference type="EMBL" id="JBHUHF010000001">
    <property type="protein sequence ID" value="MFD2025749.1"/>
    <property type="molecule type" value="Genomic_DNA"/>
</dbReference>
<dbReference type="PANTHER" id="PTHR43401:SF2">
    <property type="entry name" value="L-THREONINE 3-DEHYDROGENASE"/>
    <property type="match status" value="1"/>
</dbReference>
<dbReference type="PANTHER" id="PTHR43401">
    <property type="entry name" value="L-THREONINE 3-DEHYDROGENASE"/>
    <property type="match status" value="1"/>
</dbReference>
<evidence type="ECO:0000259" key="3">
    <source>
        <dbReference type="Pfam" id="PF08240"/>
    </source>
</evidence>